<reference evidence="7" key="1">
    <citation type="submission" date="2015-02" db="EMBL/GenBank/DDBJ databases">
        <title>Draft Genome of Frankia sp. CpI1-S.</title>
        <authorList>
            <person name="Oshone R.T."/>
            <person name="Ngom M."/>
            <person name="Ghodhbane-Gtari F."/>
            <person name="Gtari M."/>
            <person name="Morris K."/>
            <person name="Thomas K."/>
            <person name="Sen A."/>
            <person name="Tisa L.S."/>
        </authorList>
    </citation>
    <scope>NUCLEOTIDE SEQUENCE [LARGE SCALE GENOMIC DNA]</scope>
    <source>
        <strain evidence="7">CpI1-S</strain>
    </source>
</reference>
<evidence type="ECO:0000256" key="1">
    <source>
        <dbReference type="ARBA" id="ARBA00022630"/>
    </source>
</evidence>
<evidence type="ECO:0000256" key="2">
    <source>
        <dbReference type="ARBA" id="ARBA00022827"/>
    </source>
</evidence>
<dbReference type="PANTHER" id="PTHR46972:SF1">
    <property type="entry name" value="FAD DEPENDENT OXIDOREDUCTASE DOMAIN-CONTAINING PROTEIN"/>
    <property type="match status" value="1"/>
</dbReference>
<sequence>MTFVEAHFDDADRRHPRAAALTGQGLMMALHDNRGLIAQRNSGGHIRVYIALRTELDWHEVAGVDLADTGRVREVLLAEFTGWSPSLLTLITANDGPYLNRPIHALPVPHTWPHTRGLTLLGDAAHLMSPFSGMGANLAMLDGADLARAIAAQAGAPNPDGPAGSLDAAVRAYESVMLPRSVEAAAGAAGAIAAAIAPDAPAGILTHLASRQ</sequence>
<dbReference type="InterPro" id="IPR036188">
    <property type="entry name" value="FAD/NAD-bd_sf"/>
</dbReference>
<evidence type="ECO:0000256" key="4">
    <source>
        <dbReference type="ARBA" id="ARBA00023033"/>
    </source>
</evidence>
<keyword evidence="2" id="KW-0274">FAD</keyword>
<proteinExistence type="predicted"/>
<dbReference type="InterPro" id="IPR002938">
    <property type="entry name" value="FAD-bd"/>
</dbReference>
<evidence type="ECO:0000259" key="5">
    <source>
        <dbReference type="Pfam" id="PF01494"/>
    </source>
</evidence>
<evidence type="ECO:0000256" key="3">
    <source>
        <dbReference type="ARBA" id="ARBA00023002"/>
    </source>
</evidence>
<comment type="caution">
    <text evidence="6">The sequence shown here is derived from an EMBL/GenBank/DDBJ whole genome shotgun (WGS) entry which is preliminary data.</text>
</comment>
<feature type="domain" description="FAD-binding" evidence="5">
    <location>
        <begin position="118"/>
        <end position="153"/>
    </location>
</feature>
<dbReference type="Gene3D" id="3.50.50.60">
    <property type="entry name" value="FAD/NAD(P)-binding domain"/>
    <property type="match status" value="1"/>
</dbReference>
<keyword evidence="4" id="KW-0503">Monooxygenase</keyword>
<dbReference type="EMBL" id="JYFN01000024">
    <property type="protein sequence ID" value="KJE22401.1"/>
    <property type="molecule type" value="Genomic_DNA"/>
</dbReference>
<dbReference type="SUPFAM" id="SSF51905">
    <property type="entry name" value="FAD/NAD(P)-binding domain"/>
    <property type="match status" value="1"/>
</dbReference>
<gene>
    <name evidence="6" type="ORF">FF36_03273</name>
</gene>
<dbReference type="PATRIC" id="fig|1502723.3.peg.2690"/>
<dbReference type="GO" id="GO:0071949">
    <property type="term" value="F:FAD binding"/>
    <property type="evidence" value="ECO:0007669"/>
    <property type="project" value="InterPro"/>
</dbReference>
<dbReference type="Proteomes" id="UP000032545">
    <property type="component" value="Unassembled WGS sequence"/>
</dbReference>
<name>A0A0D8BDY9_9ACTN</name>
<dbReference type="GO" id="GO:0004497">
    <property type="term" value="F:monooxygenase activity"/>
    <property type="evidence" value="ECO:0007669"/>
    <property type="project" value="UniProtKB-KW"/>
</dbReference>
<evidence type="ECO:0000313" key="7">
    <source>
        <dbReference type="Proteomes" id="UP000032545"/>
    </source>
</evidence>
<dbReference type="Pfam" id="PF01494">
    <property type="entry name" value="FAD_binding_3"/>
    <property type="match status" value="1"/>
</dbReference>
<keyword evidence="3" id="KW-0560">Oxidoreductase</keyword>
<keyword evidence="7" id="KW-1185">Reference proteome</keyword>
<reference evidence="6 7" key="2">
    <citation type="journal article" date="2016" name="Genome Announc.">
        <title>Permanent Draft Genome Sequences for Two Variants of Frankia sp. Strain CpI1, the First Frankia Strain Isolated from Root Nodules of Comptonia peregrina.</title>
        <authorList>
            <person name="Oshone R."/>
            <person name="Hurst S.G.IV."/>
            <person name="Abebe-Akele F."/>
            <person name="Simpson S."/>
            <person name="Morris K."/>
            <person name="Thomas W.K."/>
            <person name="Tisa L.S."/>
        </authorList>
    </citation>
    <scope>NUCLEOTIDE SEQUENCE [LARGE SCALE GENOMIC DNA]</scope>
    <source>
        <strain evidence="7">CpI1-S</strain>
    </source>
</reference>
<dbReference type="AlphaFoldDB" id="A0A0D8BDY9"/>
<accession>A0A0D8BDY9</accession>
<dbReference type="PANTHER" id="PTHR46972">
    <property type="entry name" value="MONOOXYGENASE ASQM-RELATED"/>
    <property type="match status" value="1"/>
</dbReference>
<keyword evidence="1" id="KW-0285">Flavoprotein</keyword>
<evidence type="ECO:0000313" key="6">
    <source>
        <dbReference type="EMBL" id="KJE22401.1"/>
    </source>
</evidence>
<protein>
    <submittedName>
        <fullName evidence="6">FAD binding protein</fullName>
    </submittedName>
</protein>
<organism evidence="6 7">
    <name type="scientific">Frankia torreyi</name>
    <dbReference type="NCBI Taxonomy" id="1856"/>
    <lineage>
        <taxon>Bacteria</taxon>
        <taxon>Bacillati</taxon>
        <taxon>Actinomycetota</taxon>
        <taxon>Actinomycetes</taxon>
        <taxon>Frankiales</taxon>
        <taxon>Frankiaceae</taxon>
        <taxon>Frankia</taxon>
    </lineage>
</organism>